<evidence type="ECO:0000313" key="2">
    <source>
        <dbReference type="EMBL" id="KMS66692.1"/>
    </source>
</evidence>
<dbReference type="PATRIC" id="fig|1938.3.peg.1874"/>
<feature type="non-terminal residue" evidence="2">
    <location>
        <position position="1"/>
    </location>
</feature>
<accession>A0A0J7YTB4</accession>
<feature type="region of interest" description="Disordered" evidence="1">
    <location>
        <begin position="41"/>
        <end position="63"/>
    </location>
</feature>
<dbReference type="AlphaFoldDB" id="A0A0J7YTB4"/>
<reference evidence="2 3" key="1">
    <citation type="submission" date="2015-06" db="EMBL/GenBank/DDBJ databases">
        <authorList>
            <person name="Ju K.-S."/>
            <person name="Doroghazi J.R."/>
            <person name="Metcalf W.W."/>
        </authorList>
    </citation>
    <scope>NUCLEOTIDE SEQUENCE [LARGE SCALE GENOMIC DNA]</scope>
    <source>
        <strain evidence="2 3">NRRL 3414</strain>
    </source>
</reference>
<gene>
    <name evidence="2" type="ORF">ACM01_45345</name>
</gene>
<proteinExistence type="predicted"/>
<dbReference type="EMBL" id="LFNT01000142">
    <property type="protein sequence ID" value="KMS66692.1"/>
    <property type="molecule type" value="Genomic_DNA"/>
</dbReference>
<evidence type="ECO:0000256" key="1">
    <source>
        <dbReference type="SAM" id="MobiDB-lite"/>
    </source>
</evidence>
<protein>
    <submittedName>
        <fullName evidence="2">Uncharacterized protein</fullName>
    </submittedName>
</protein>
<dbReference type="Proteomes" id="UP000037432">
    <property type="component" value="Unassembled WGS sequence"/>
</dbReference>
<name>A0A0J7YTB4_STRVR</name>
<organism evidence="2 3">
    <name type="scientific">Streptomyces viridochromogenes</name>
    <dbReference type="NCBI Taxonomy" id="1938"/>
    <lineage>
        <taxon>Bacteria</taxon>
        <taxon>Bacillati</taxon>
        <taxon>Actinomycetota</taxon>
        <taxon>Actinomycetes</taxon>
        <taxon>Kitasatosporales</taxon>
        <taxon>Streptomycetaceae</taxon>
        <taxon>Streptomyces</taxon>
    </lineage>
</organism>
<feature type="compositionally biased region" description="Low complexity" evidence="1">
    <location>
        <begin position="46"/>
        <end position="63"/>
    </location>
</feature>
<evidence type="ECO:0000313" key="3">
    <source>
        <dbReference type="Proteomes" id="UP000037432"/>
    </source>
</evidence>
<comment type="caution">
    <text evidence="2">The sequence shown here is derived from an EMBL/GenBank/DDBJ whole genome shotgun (WGS) entry which is preliminary data.</text>
</comment>
<sequence>VGGVRGGAGGDVDRAADGAGAGGRDGPISVRASSAGACTISGSAVPPGRGADGWDGAAGPPGAGDCWTVVQPERAETATVTRSVAVVVVRCTRATLLVPAAVGAAEKQTLLRTGDL</sequence>
<feature type="compositionally biased region" description="Gly residues" evidence="1">
    <location>
        <begin position="1"/>
        <end position="10"/>
    </location>
</feature>
<feature type="region of interest" description="Disordered" evidence="1">
    <location>
        <begin position="1"/>
        <end position="28"/>
    </location>
</feature>